<evidence type="ECO:0000256" key="2">
    <source>
        <dbReference type="SAM" id="Phobius"/>
    </source>
</evidence>
<dbReference type="EMBL" id="BNEK01000003">
    <property type="protein sequence ID" value="GHJ27104.1"/>
    <property type="molecule type" value="Genomic_DNA"/>
</dbReference>
<reference evidence="3" key="1">
    <citation type="submission" date="2024-05" db="EMBL/GenBank/DDBJ databases">
        <title>Whole genome shotgun sequence of Streptomyces hygroscopicus NBRC 113678.</title>
        <authorList>
            <person name="Komaki H."/>
            <person name="Tamura T."/>
        </authorList>
    </citation>
    <scope>NUCLEOTIDE SEQUENCE</scope>
    <source>
        <strain evidence="3">N11-34</strain>
    </source>
</reference>
<proteinExistence type="predicted"/>
<dbReference type="Proteomes" id="UP001054854">
    <property type="component" value="Unassembled WGS sequence"/>
</dbReference>
<dbReference type="InterPro" id="IPR043130">
    <property type="entry name" value="CDP-OH_PTrfase_TM_dom"/>
</dbReference>
<dbReference type="InterPro" id="IPR000462">
    <property type="entry name" value="CDP-OH_P_trans"/>
</dbReference>
<feature type="transmembrane region" description="Helical" evidence="2">
    <location>
        <begin position="97"/>
        <end position="120"/>
    </location>
</feature>
<sequence length="229" mass="23588">MNGLYALKPWFARRLTLLRRRLIRSDISPNSVTFAGLLCAGAAAASLAMVPAPWAVVPVVVFLTARLACANLDGSIARETGKQTRLGSLLNEIGDRAADLLVILGFLPHISLSLVLSALLASSAPSWISIAGAAAGVRRINGGPMGKTERCLVAAVAAASGWYAPAALVVIGGSVVTAGVRLFQVVALCNRLDGENGRRGEGDREGGNGVGDSGRGGEGRDHDPLSGRL</sequence>
<evidence type="ECO:0000313" key="3">
    <source>
        <dbReference type="EMBL" id="GHJ27104.1"/>
    </source>
</evidence>
<gene>
    <name evidence="3" type="ORF">TPA0910_15370</name>
</gene>
<dbReference type="RefSeq" id="WP_236256416.1">
    <property type="nucleotide sequence ID" value="NZ_BNEK01000003.1"/>
</dbReference>
<accession>A0ABQ3TUU1</accession>
<feature type="compositionally biased region" description="Basic and acidic residues" evidence="1">
    <location>
        <begin position="196"/>
        <end position="206"/>
    </location>
</feature>
<keyword evidence="2" id="KW-0472">Membrane</keyword>
<name>A0ABQ3TUU1_STRHY</name>
<organism evidence="3 4">
    <name type="scientific">Streptomyces hygroscopicus</name>
    <dbReference type="NCBI Taxonomy" id="1912"/>
    <lineage>
        <taxon>Bacteria</taxon>
        <taxon>Bacillati</taxon>
        <taxon>Actinomycetota</taxon>
        <taxon>Actinomycetes</taxon>
        <taxon>Kitasatosporales</taxon>
        <taxon>Streptomycetaceae</taxon>
        <taxon>Streptomyces</taxon>
        <taxon>Streptomyces violaceusniger group</taxon>
    </lineage>
</organism>
<protein>
    <submittedName>
        <fullName evidence="3">Membrane protein</fullName>
    </submittedName>
</protein>
<feature type="compositionally biased region" description="Basic and acidic residues" evidence="1">
    <location>
        <begin position="215"/>
        <end position="229"/>
    </location>
</feature>
<feature type="region of interest" description="Disordered" evidence="1">
    <location>
        <begin position="196"/>
        <end position="229"/>
    </location>
</feature>
<comment type="caution">
    <text evidence="3">The sequence shown here is derived from an EMBL/GenBank/DDBJ whole genome shotgun (WGS) entry which is preliminary data.</text>
</comment>
<keyword evidence="4" id="KW-1185">Reference proteome</keyword>
<evidence type="ECO:0000313" key="4">
    <source>
        <dbReference type="Proteomes" id="UP001054854"/>
    </source>
</evidence>
<keyword evidence="2" id="KW-1133">Transmembrane helix</keyword>
<evidence type="ECO:0000256" key="1">
    <source>
        <dbReference type="SAM" id="MobiDB-lite"/>
    </source>
</evidence>
<keyword evidence="2" id="KW-0812">Transmembrane</keyword>
<feature type="transmembrane region" description="Helical" evidence="2">
    <location>
        <begin position="162"/>
        <end position="183"/>
    </location>
</feature>
<dbReference type="Pfam" id="PF01066">
    <property type="entry name" value="CDP-OH_P_transf"/>
    <property type="match status" value="1"/>
</dbReference>
<dbReference type="Gene3D" id="1.20.120.1760">
    <property type="match status" value="1"/>
</dbReference>